<evidence type="ECO:0000256" key="3">
    <source>
        <dbReference type="SAM" id="SignalP"/>
    </source>
</evidence>
<feature type="compositionally biased region" description="Low complexity" evidence="1">
    <location>
        <begin position="219"/>
        <end position="249"/>
    </location>
</feature>
<feature type="region of interest" description="Disordered" evidence="1">
    <location>
        <begin position="325"/>
        <end position="532"/>
    </location>
</feature>
<dbReference type="GeneID" id="95988734"/>
<reference evidence="4 5" key="1">
    <citation type="submission" date="2023-08" db="EMBL/GenBank/DDBJ databases">
        <title>Annotated Genome Sequence of Vanrija albida AlHP1.</title>
        <authorList>
            <person name="Herzog R."/>
        </authorList>
    </citation>
    <scope>NUCLEOTIDE SEQUENCE [LARGE SCALE GENOMIC DNA]</scope>
    <source>
        <strain evidence="4 5">AlHP1</strain>
    </source>
</reference>
<feature type="compositionally biased region" description="Polar residues" evidence="1">
    <location>
        <begin position="199"/>
        <end position="218"/>
    </location>
</feature>
<evidence type="ECO:0000313" key="4">
    <source>
        <dbReference type="EMBL" id="KAL1406008.1"/>
    </source>
</evidence>
<dbReference type="Proteomes" id="UP001565368">
    <property type="component" value="Unassembled WGS sequence"/>
</dbReference>
<keyword evidence="2" id="KW-0812">Transmembrane</keyword>
<evidence type="ECO:0008006" key="6">
    <source>
        <dbReference type="Google" id="ProtNLM"/>
    </source>
</evidence>
<protein>
    <recommendedName>
        <fullName evidence="6">Reelin domain-containing protein</fullName>
    </recommendedName>
</protein>
<evidence type="ECO:0000256" key="1">
    <source>
        <dbReference type="SAM" id="MobiDB-lite"/>
    </source>
</evidence>
<feature type="region of interest" description="Disordered" evidence="1">
    <location>
        <begin position="199"/>
        <end position="251"/>
    </location>
</feature>
<comment type="caution">
    <text evidence="4">The sequence shown here is derived from an EMBL/GenBank/DDBJ whole genome shotgun (WGS) entry which is preliminary data.</text>
</comment>
<feature type="chain" id="PRO_5045163036" description="Reelin domain-containing protein" evidence="3">
    <location>
        <begin position="19"/>
        <end position="532"/>
    </location>
</feature>
<accession>A0ABR3PV89</accession>
<dbReference type="PANTHER" id="PTHR37487:SF3">
    <property type="entry name" value="CLEAVAGE_POLYADENYLATION SPECIFICITY FACTOR A SUBUNIT N-TERMINAL DOMAIN-CONTAINING PROTEIN"/>
    <property type="match status" value="1"/>
</dbReference>
<dbReference type="PANTHER" id="PTHR37487">
    <property type="entry name" value="CHROMOSOME 1, WHOLE GENOME SHOTGUN SEQUENCE"/>
    <property type="match status" value="1"/>
</dbReference>
<evidence type="ECO:0000256" key="2">
    <source>
        <dbReference type="SAM" id="Phobius"/>
    </source>
</evidence>
<keyword evidence="3" id="KW-0732">Signal</keyword>
<keyword evidence="5" id="KW-1185">Reference proteome</keyword>
<keyword evidence="2" id="KW-0472">Membrane</keyword>
<feature type="signal peptide" evidence="3">
    <location>
        <begin position="1"/>
        <end position="18"/>
    </location>
</feature>
<proteinExistence type="predicted"/>
<evidence type="ECO:0000313" key="5">
    <source>
        <dbReference type="Proteomes" id="UP001565368"/>
    </source>
</evidence>
<name>A0ABR3PV89_9TREE</name>
<sequence length="532" mass="55609">MSPLPLLLGLALLRAAAAFVFTVDNTTINECGPAQFNWTAGSPPYYITAISEFDVSVNHTIPDTAINSNGGGSYQWTLPYNAGNRTLFIMSDSTGFATGGASLLYTVGPRPAGANCQLRNENVPFTFDMQPGGNALQQCGAVAFTWTNQAVGPVTFTGVIPGGQVLQWTAQGGKTSYVVNIRSGTGVLFSAWDSQGNPGGTSDLQSISGSNSGCINDNSPSSTPNGWTPTSTTGPTGSGSVTKPSTTSSHRPGVIFVTETALPAGAAGLSTGSIVGIVIGVVVAVCLLQLVILWCCCRRRVSEHMASRRAQRERARQTKTGDVDLLDRRGSNYPADTTGGWGQRWRDDEAASNISPFIGGPNRNSNLTSHGWERSTTGHSLHDPFNPPHRDSSSARPSFTDGRESSDTPLNLPPGAAYGGHAADTAYAGRGTESTHDGRGNESAYGGYAAASASSSNGRQAPPLPAKSGLGLGLATANPDAERNPFESQQPPLEAPPGGFRRHEDAGTLTPTSQDALVMEDLPPTYNPDWHN</sequence>
<feature type="compositionally biased region" description="Low complexity" evidence="1">
    <location>
        <begin position="443"/>
        <end position="456"/>
    </location>
</feature>
<feature type="compositionally biased region" description="Polar residues" evidence="1">
    <location>
        <begin position="362"/>
        <end position="379"/>
    </location>
</feature>
<dbReference type="RefSeq" id="XP_069205952.1">
    <property type="nucleotide sequence ID" value="XM_069356111.1"/>
</dbReference>
<organism evidence="4 5">
    <name type="scientific">Vanrija albida</name>
    <dbReference type="NCBI Taxonomy" id="181172"/>
    <lineage>
        <taxon>Eukaryota</taxon>
        <taxon>Fungi</taxon>
        <taxon>Dikarya</taxon>
        <taxon>Basidiomycota</taxon>
        <taxon>Agaricomycotina</taxon>
        <taxon>Tremellomycetes</taxon>
        <taxon>Trichosporonales</taxon>
        <taxon>Trichosporonaceae</taxon>
        <taxon>Vanrija</taxon>
    </lineage>
</organism>
<keyword evidence="2" id="KW-1133">Transmembrane helix</keyword>
<feature type="transmembrane region" description="Helical" evidence="2">
    <location>
        <begin position="274"/>
        <end position="297"/>
    </location>
</feature>
<dbReference type="EMBL" id="JBBXJM010000006">
    <property type="protein sequence ID" value="KAL1406008.1"/>
    <property type="molecule type" value="Genomic_DNA"/>
</dbReference>
<gene>
    <name evidence="4" type="ORF">Q8F55_007691</name>
</gene>